<name>A0AAW1B5J6_CROAD</name>
<gene>
    <name evidence="15" type="ORF">NXF25_020715</name>
</gene>
<dbReference type="InterPro" id="IPR017979">
    <property type="entry name" value="GPCR_3_CS"/>
</dbReference>
<evidence type="ECO:0000256" key="1">
    <source>
        <dbReference type="ARBA" id="ARBA00004651"/>
    </source>
</evidence>
<dbReference type="AlphaFoldDB" id="A0AAW1B5J6"/>
<feature type="domain" description="G-protein coupled receptors family 3 profile" evidence="14">
    <location>
        <begin position="612"/>
        <end position="876"/>
    </location>
</feature>
<dbReference type="InterPro" id="IPR028082">
    <property type="entry name" value="Peripla_BP_I"/>
</dbReference>
<evidence type="ECO:0000313" key="15">
    <source>
        <dbReference type="EMBL" id="KAK9397354.1"/>
    </source>
</evidence>
<dbReference type="PRINTS" id="PR00248">
    <property type="entry name" value="GPCRMGR"/>
</dbReference>
<feature type="transmembrane region" description="Helical" evidence="12">
    <location>
        <begin position="719"/>
        <end position="743"/>
    </location>
</feature>
<evidence type="ECO:0000256" key="12">
    <source>
        <dbReference type="SAM" id="Phobius"/>
    </source>
</evidence>
<feature type="transmembrane region" description="Helical" evidence="12">
    <location>
        <begin position="806"/>
        <end position="826"/>
    </location>
</feature>
<dbReference type="InterPro" id="IPR001828">
    <property type="entry name" value="ANF_lig-bd_rcpt"/>
</dbReference>
<feature type="transmembrane region" description="Helical" evidence="12">
    <location>
        <begin position="608"/>
        <end position="631"/>
    </location>
</feature>
<dbReference type="Pfam" id="PF07562">
    <property type="entry name" value="NCD3G"/>
    <property type="match status" value="1"/>
</dbReference>
<evidence type="ECO:0000256" key="5">
    <source>
        <dbReference type="ARBA" id="ARBA00022729"/>
    </source>
</evidence>
<dbReference type="Proteomes" id="UP001474421">
    <property type="component" value="Unassembled WGS sequence"/>
</dbReference>
<keyword evidence="5 13" id="KW-0732">Signal</keyword>
<evidence type="ECO:0000256" key="4">
    <source>
        <dbReference type="ARBA" id="ARBA00022692"/>
    </source>
</evidence>
<comment type="subcellular location">
    <subcellularLocation>
        <location evidence="1">Cell membrane</location>
        <topology evidence="1">Multi-pass membrane protein</topology>
    </subcellularLocation>
</comment>
<keyword evidence="16" id="KW-1185">Reference proteome</keyword>
<dbReference type="Gene3D" id="2.10.50.30">
    <property type="entry name" value="GPCR, family 3, nine cysteines domain"/>
    <property type="match status" value="1"/>
</dbReference>
<dbReference type="InterPro" id="IPR000068">
    <property type="entry name" value="GPCR_3_Ca_sens_rcpt-rel"/>
</dbReference>
<dbReference type="CDD" id="cd15283">
    <property type="entry name" value="7tmC_V2R_pheromone"/>
    <property type="match status" value="1"/>
</dbReference>
<evidence type="ECO:0000256" key="3">
    <source>
        <dbReference type="ARBA" id="ARBA00022475"/>
    </source>
</evidence>
<dbReference type="FunFam" id="3.40.50.2300:FF:000024">
    <property type="entry name" value="Vomeronasal 2, receptor 73"/>
    <property type="match status" value="1"/>
</dbReference>
<keyword evidence="11" id="KW-0807">Transducer</keyword>
<dbReference type="InterPro" id="IPR000337">
    <property type="entry name" value="GPCR_3"/>
</dbReference>
<feature type="transmembrane region" description="Helical" evidence="12">
    <location>
        <begin position="832"/>
        <end position="854"/>
    </location>
</feature>
<keyword evidence="9 15" id="KW-0675">Receptor</keyword>
<comment type="similarity">
    <text evidence="2">Belongs to the G-protein coupled receptor 3 family.</text>
</comment>
<dbReference type="EMBL" id="JAOTOJ010000008">
    <property type="protein sequence ID" value="KAK9397354.1"/>
    <property type="molecule type" value="Genomic_DNA"/>
</dbReference>
<keyword evidence="7" id="KW-0297">G-protein coupled receptor</keyword>
<evidence type="ECO:0000256" key="7">
    <source>
        <dbReference type="ARBA" id="ARBA00023040"/>
    </source>
</evidence>
<feature type="chain" id="PRO_5043957040" evidence="13">
    <location>
        <begin position="24"/>
        <end position="877"/>
    </location>
</feature>
<dbReference type="PROSITE" id="PS00981">
    <property type="entry name" value="G_PROTEIN_RECEP_F3_3"/>
    <property type="match status" value="1"/>
</dbReference>
<evidence type="ECO:0000256" key="11">
    <source>
        <dbReference type="ARBA" id="ARBA00023224"/>
    </source>
</evidence>
<proteinExistence type="inferred from homology"/>
<dbReference type="PRINTS" id="PR01535">
    <property type="entry name" value="VOMERONASL2R"/>
</dbReference>
<dbReference type="PANTHER" id="PTHR24061:SF599">
    <property type="entry name" value="G-PROTEIN COUPLED RECEPTORS FAMILY 3 PROFILE DOMAIN-CONTAINING PROTEIN"/>
    <property type="match status" value="1"/>
</dbReference>
<feature type="transmembrane region" description="Helical" evidence="12">
    <location>
        <begin position="682"/>
        <end position="707"/>
    </location>
</feature>
<dbReference type="InterPro" id="IPR038550">
    <property type="entry name" value="GPCR_3_9-Cys_sf"/>
</dbReference>
<evidence type="ECO:0000256" key="8">
    <source>
        <dbReference type="ARBA" id="ARBA00023136"/>
    </source>
</evidence>
<evidence type="ECO:0000256" key="2">
    <source>
        <dbReference type="ARBA" id="ARBA00007242"/>
    </source>
</evidence>
<evidence type="ECO:0000256" key="9">
    <source>
        <dbReference type="ARBA" id="ARBA00023170"/>
    </source>
</evidence>
<keyword evidence="6 12" id="KW-1133">Transmembrane helix</keyword>
<evidence type="ECO:0000256" key="6">
    <source>
        <dbReference type="ARBA" id="ARBA00022989"/>
    </source>
</evidence>
<dbReference type="SUPFAM" id="SSF53822">
    <property type="entry name" value="Periplasmic binding protein-like I"/>
    <property type="match status" value="1"/>
</dbReference>
<feature type="transmembrane region" description="Helical" evidence="12">
    <location>
        <begin position="652"/>
        <end position="670"/>
    </location>
</feature>
<keyword evidence="10" id="KW-0325">Glycoprotein</keyword>
<dbReference type="GO" id="GO:0005886">
    <property type="term" value="C:plasma membrane"/>
    <property type="evidence" value="ECO:0007669"/>
    <property type="project" value="UniProtKB-SubCell"/>
</dbReference>
<feature type="transmembrane region" description="Helical" evidence="12">
    <location>
        <begin position="772"/>
        <end position="794"/>
    </location>
</feature>
<evidence type="ECO:0000256" key="10">
    <source>
        <dbReference type="ARBA" id="ARBA00023180"/>
    </source>
</evidence>
<comment type="caution">
    <text evidence="15">The sequence shown here is derived from an EMBL/GenBank/DDBJ whole genome shotgun (WGS) entry which is preliminary data.</text>
</comment>
<keyword evidence="8 12" id="KW-0472">Membrane</keyword>
<dbReference type="PANTHER" id="PTHR24061">
    <property type="entry name" value="CALCIUM-SENSING RECEPTOR-RELATED"/>
    <property type="match status" value="1"/>
</dbReference>
<dbReference type="PROSITE" id="PS50259">
    <property type="entry name" value="G_PROTEIN_RECEP_F3_4"/>
    <property type="match status" value="1"/>
</dbReference>
<evidence type="ECO:0000256" key="13">
    <source>
        <dbReference type="SAM" id="SignalP"/>
    </source>
</evidence>
<dbReference type="InterPro" id="IPR004073">
    <property type="entry name" value="GPCR_3_vmron_rcpt_2"/>
</dbReference>
<sequence>MHAMERVFLLQLFLWQLLHLVLANFKAQDNICSMSDPFQFPYEYSKPGDIIIGGIAAQFDCLLEISNFEENPKTKVVEELMAILKNYQHVLSLMFAVKQINENPQILPNISIGFHIYDSYHNAKMSYQNTLKLLSAQRKTIPNYNCKKQTNLIAVIGGLDAKVSLHMATVLSIYKFPQIACCVFAPVMNVKMQLPFFYRMIPSETNQYVGLIQLLLFFQWKWIGIVSPDDDKGEKFVQTMLPMLSQNAICAAIIERTLTLSGVLENFESFEPVFKMAASLSKPNVKVYIVNADPQAISCLKWLVYIYESTQRSIQVTIGKVWLMTAQWDFSSETLHRNFNIHFFHGALSLASHSKEVLGFTEFLRSLQPTWSKGDGFIRIFWEQAFNCLFPNSNEGKENNNSCTGKENLENLPGTLFEITMTSQSYSIYNAVHAIAHALHKMFLSSTHRLDPTDLLHWQLHHFLKTMSFNHSAEDTVSFDENGELVAGLDVINWVTFPNKSLLRVKVGWLDPQALSDHQLTIHEEAITWHSSFNQIQPIALCNEKCHPGYRRKKKEGEAFCCYDCVPCLKGKISDQKDMDNCFQCPENQFPNENKNQCIAKRLHFLSFLHPLGITLAFLTLSFVLLTILILGVFIKNQNTPIVKANNRDLTYCLLISLLFCFLCSLLFIGQPQRQICYLRQITFGIIFTIAVSCILAKTITVVVAFMATKPGSRMRKWVGRRLTILILFGCSFIQTSICAVWLCADPPFLEFDMYSLPGAILVQCNEGSLGMFYYVLGYLGFLAIVSFTVAFLARKLPDSFNEAKFITFSMLVFCSVWLSFIPSYQSTNGEYMVAVEIFSILASDAGLLSCIFFPKCYIIILKPELNIKEQLIKRNS</sequence>
<organism evidence="15 16">
    <name type="scientific">Crotalus adamanteus</name>
    <name type="common">Eastern diamondback rattlesnake</name>
    <dbReference type="NCBI Taxonomy" id="8729"/>
    <lineage>
        <taxon>Eukaryota</taxon>
        <taxon>Metazoa</taxon>
        <taxon>Chordata</taxon>
        <taxon>Craniata</taxon>
        <taxon>Vertebrata</taxon>
        <taxon>Euteleostomi</taxon>
        <taxon>Lepidosauria</taxon>
        <taxon>Squamata</taxon>
        <taxon>Bifurcata</taxon>
        <taxon>Unidentata</taxon>
        <taxon>Episquamata</taxon>
        <taxon>Toxicofera</taxon>
        <taxon>Serpentes</taxon>
        <taxon>Colubroidea</taxon>
        <taxon>Viperidae</taxon>
        <taxon>Crotalinae</taxon>
        <taxon>Crotalus</taxon>
    </lineage>
</organism>
<dbReference type="Pfam" id="PF00003">
    <property type="entry name" value="7tm_3"/>
    <property type="match status" value="1"/>
</dbReference>
<evidence type="ECO:0000313" key="16">
    <source>
        <dbReference type="Proteomes" id="UP001474421"/>
    </source>
</evidence>
<dbReference type="Gene3D" id="3.40.50.2300">
    <property type="match status" value="2"/>
</dbReference>
<dbReference type="GO" id="GO:0004930">
    <property type="term" value="F:G protein-coupled receptor activity"/>
    <property type="evidence" value="ECO:0007669"/>
    <property type="project" value="UniProtKB-KW"/>
</dbReference>
<keyword evidence="4 12" id="KW-0812">Transmembrane</keyword>
<dbReference type="Pfam" id="PF01094">
    <property type="entry name" value="ANF_receptor"/>
    <property type="match status" value="1"/>
</dbReference>
<dbReference type="InterPro" id="IPR017978">
    <property type="entry name" value="GPCR_3_C"/>
</dbReference>
<protein>
    <submittedName>
        <fullName evidence="15">Type-2 vomeronasal receptor</fullName>
    </submittedName>
</protein>
<dbReference type="InterPro" id="IPR011500">
    <property type="entry name" value="GPCR_3_9-Cys_dom"/>
</dbReference>
<dbReference type="FunFam" id="2.10.50.30:FF:000002">
    <property type="entry name" value="Vomeronasal 2 receptor, h1"/>
    <property type="match status" value="1"/>
</dbReference>
<accession>A0AAW1B5J6</accession>
<keyword evidence="3" id="KW-1003">Cell membrane</keyword>
<reference evidence="15 16" key="1">
    <citation type="journal article" date="2024" name="Proc. Natl. Acad. Sci. U.S.A.">
        <title>The genetic regulatory architecture and epigenomic basis for age-related changes in rattlesnake venom.</title>
        <authorList>
            <person name="Hogan M.P."/>
            <person name="Holding M.L."/>
            <person name="Nystrom G.S."/>
            <person name="Colston T.J."/>
            <person name="Bartlett D.A."/>
            <person name="Mason A.J."/>
            <person name="Ellsworth S.A."/>
            <person name="Rautsaw R.M."/>
            <person name="Lawrence K.C."/>
            <person name="Strickland J.L."/>
            <person name="He B."/>
            <person name="Fraser P."/>
            <person name="Margres M.J."/>
            <person name="Gilbert D.M."/>
            <person name="Gibbs H.L."/>
            <person name="Parkinson C.L."/>
            <person name="Rokyta D.R."/>
        </authorList>
    </citation>
    <scope>NUCLEOTIDE SEQUENCE [LARGE SCALE GENOMIC DNA]</scope>
    <source>
        <strain evidence="15">DRR0105</strain>
    </source>
</reference>
<feature type="signal peptide" evidence="13">
    <location>
        <begin position="1"/>
        <end position="23"/>
    </location>
</feature>
<evidence type="ECO:0000259" key="14">
    <source>
        <dbReference type="PROSITE" id="PS50259"/>
    </source>
</evidence>